<keyword evidence="6" id="KW-0653">Protein transport</keyword>
<evidence type="ECO:0000313" key="8">
    <source>
        <dbReference type="EMBL" id="CAD8658386.1"/>
    </source>
</evidence>
<keyword evidence="7" id="KW-0072">Autophagy</keyword>
<dbReference type="GO" id="GO:0015031">
    <property type="term" value="P:protein transport"/>
    <property type="evidence" value="ECO:0007669"/>
    <property type="project" value="UniProtKB-KW"/>
</dbReference>
<dbReference type="GO" id="GO:0000045">
    <property type="term" value="P:autophagosome assembly"/>
    <property type="evidence" value="ECO:0007669"/>
    <property type="project" value="TreeGrafter"/>
</dbReference>
<name>A0A7S0N3B4_9CRYP</name>
<evidence type="ECO:0000256" key="5">
    <source>
        <dbReference type="ARBA" id="ARBA00022786"/>
    </source>
</evidence>
<dbReference type="AlphaFoldDB" id="A0A7S0N3B4"/>
<evidence type="ECO:0000256" key="4">
    <source>
        <dbReference type="ARBA" id="ARBA00022490"/>
    </source>
</evidence>
<evidence type="ECO:0000256" key="7">
    <source>
        <dbReference type="ARBA" id="ARBA00023006"/>
    </source>
</evidence>
<dbReference type="GO" id="GO:0005829">
    <property type="term" value="C:cytosol"/>
    <property type="evidence" value="ECO:0007669"/>
    <property type="project" value="TreeGrafter"/>
</dbReference>
<evidence type="ECO:0008006" key="9">
    <source>
        <dbReference type="Google" id="ProtNLM"/>
    </source>
</evidence>
<gene>
    <name evidence="8" type="ORF">CCUR1050_LOCUS30722</name>
</gene>
<evidence type="ECO:0000256" key="3">
    <source>
        <dbReference type="ARBA" id="ARBA00022448"/>
    </source>
</evidence>
<organism evidence="8">
    <name type="scientific">Cryptomonas curvata</name>
    <dbReference type="NCBI Taxonomy" id="233186"/>
    <lineage>
        <taxon>Eukaryota</taxon>
        <taxon>Cryptophyceae</taxon>
        <taxon>Cryptomonadales</taxon>
        <taxon>Cryptomonadaceae</taxon>
        <taxon>Cryptomonas</taxon>
    </lineage>
</organism>
<dbReference type="Pfam" id="PF03987">
    <property type="entry name" value="Autophagy_act_C"/>
    <property type="match status" value="1"/>
</dbReference>
<comment type="similarity">
    <text evidence="2">Belongs to the ATG3 family.</text>
</comment>
<proteinExistence type="inferred from homology"/>
<keyword evidence="4" id="KW-0963">Cytoplasm</keyword>
<dbReference type="GO" id="GO:0000407">
    <property type="term" value="C:phagophore assembly site"/>
    <property type="evidence" value="ECO:0007669"/>
    <property type="project" value="TreeGrafter"/>
</dbReference>
<evidence type="ECO:0000256" key="6">
    <source>
        <dbReference type="ARBA" id="ARBA00022927"/>
    </source>
</evidence>
<comment type="subcellular location">
    <subcellularLocation>
        <location evidence="1">Cytoplasm</location>
    </subcellularLocation>
</comment>
<evidence type="ECO:0000256" key="1">
    <source>
        <dbReference type="ARBA" id="ARBA00004496"/>
    </source>
</evidence>
<accession>A0A7S0N3B4</accession>
<keyword evidence="5" id="KW-0833">Ubl conjugation pathway</keyword>
<evidence type="ECO:0000256" key="2">
    <source>
        <dbReference type="ARBA" id="ARBA00007683"/>
    </source>
</evidence>
<dbReference type="PANTHER" id="PTHR12866">
    <property type="entry name" value="UBIQUITIN-LIKE-CONJUGATING ENZYME ATG3"/>
    <property type="match status" value="1"/>
</dbReference>
<dbReference type="PANTHER" id="PTHR12866:SF2">
    <property type="entry name" value="UBIQUITIN-LIKE-CONJUGATING ENZYME ATG3"/>
    <property type="match status" value="1"/>
</dbReference>
<dbReference type="GO" id="GO:0000422">
    <property type="term" value="P:autophagy of mitochondrion"/>
    <property type="evidence" value="ECO:0007669"/>
    <property type="project" value="TreeGrafter"/>
</dbReference>
<dbReference type="InterPro" id="IPR007135">
    <property type="entry name" value="Atg3/Atg10"/>
</dbReference>
<dbReference type="EMBL" id="HBEZ01055916">
    <property type="protein sequence ID" value="CAD8658386.1"/>
    <property type="molecule type" value="Transcribed_RNA"/>
</dbReference>
<reference evidence="8" key="1">
    <citation type="submission" date="2021-01" db="EMBL/GenBank/DDBJ databases">
        <authorList>
            <person name="Corre E."/>
            <person name="Pelletier E."/>
            <person name="Niang G."/>
            <person name="Scheremetjew M."/>
            <person name="Finn R."/>
            <person name="Kale V."/>
            <person name="Holt S."/>
            <person name="Cochrane G."/>
            <person name="Meng A."/>
            <person name="Brown T."/>
            <person name="Cohen L."/>
        </authorList>
    </citation>
    <scope>NUCLEOTIDE SEQUENCE</scope>
    <source>
        <strain evidence="8">CCAP979/52</strain>
    </source>
</reference>
<dbReference type="GO" id="GO:0019776">
    <property type="term" value="F:Atg8-family ligase activity"/>
    <property type="evidence" value="ECO:0007669"/>
    <property type="project" value="TreeGrafter"/>
</dbReference>
<protein>
    <recommendedName>
        <fullName evidence="9">Autophagy-related protein 3</fullName>
    </recommendedName>
</protein>
<dbReference type="GO" id="GO:0061723">
    <property type="term" value="P:glycophagy"/>
    <property type="evidence" value="ECO:0007669"/>
    <property type="project" value="TreeGrafter"/>
</dbReference>
<dbReference type="GO" id="GO:0044804">
    <property type="term" value="P:nucleophagy"/>
    <property type="evidence" value="ECO:0007669"/>
    <property type="project" value="TreeGrafter"/>
</dbReference>
<keyword evidence="3" id="KW-0813">Transport</keyword>
<sequence>MMHRYVSESVRRDARVEAFQTTWKSTTSHTAAPNRIEVGAQTRRIGRAIMALVAAGSCRNHSRRQLSTLLSANHCSSCEVPRCPDTYVPKLGEAPSRRAVCVRGHGAASMSRAGADGWCLGSRRRQVPRMWLFGYDEDGTPLRPAQVFEDMSADHAKKTVTLDPHPHLAGPSHASVHPCRHSVAIKRIIDMMEDGREASKAMRPDQALFLFLKFISSVIPTVEYDFTMDFDT</sequence>